<proteinExistence type="predicted"/>
<name>A0A9P5YML2_9AGAR</name>
<dbReference type="AlphaFoldDB" id="A0A9P5YML2"/>
<dbReference type="EMBL" id="MU155923">
    <property type="protein sequence ID" value="KAF9470581.1"/>
    <property type="molecule type" value="Genomic_DNA"/>
</dbReference>
<reference evidence="2" key="1">
    <citation type="submission" date="2020-11" db="EMBL/GenBank/DDBJ databases">
        <authorList>
            <consortium name="DOE Joint Genome Institute"/>
            <person name="Ahrendt S."/>
            <person name="Riley R."/>
            <person name="Andreopoulos W."/>
            <person name="Labutti K."/>
            <person name="Pangilinan J."/>
            <person name="Ruiz-Duenas F.J."/>
            <person name="Barrasa J.M."/>
            <person name="Sanchez-Garcia M."/>
            <person name="Camarero S."/>
            <person name="Miyauchi S."/>
            <person name="Serrano A."/>
            <person name="Linde D."/>
            <person name="Babiker R."/>
            <person name="Drula E."/>
            <person name="Ayuso-Fernandez I."/>
            <person name="Pacheco R."/>
            <person name="Padilla G."/>
            <person name="Ferreira P."/>
            <person name="Barriuso J."/>
            <person name="Kellner H."/>
            <person name="Castanera R."/>
            <person name="Alfaro M."/>
            <person name="Ramirez L."/>
            <person name="Pisabarro A.G."/>
            <person name="Kuo A."/>
            <person name="Tritt A."/>
            <person name="Lipzen A."/>
            <person name="He G."/>
            <person name="Yan M."/>
            <person name="Ng V."/>
            <person name="Cullen D."/>
            <person name="Martin F."/>
            <person name="Rosso M.-N."/>
            <person name="Henrissat B."/>
            <person name="Hibbett D."/>
            <person name="Martinez A.T."/>
            <person name="Grigoriev I.V."/>
        </authorList>
    </citation>
    <scope>NUCLEOTIDE SEQUENCE</scope>
    <source>
        <strain evidence="2">CIRM-BRFM 674</strain>
    </source>
</reference>
<evidence type="ECO:0000313" key="3">
    <source>
        <dbReference type="Proteomes" id="UP000807469"/>
    </source>
</evidence>
<organism evidence="2 3">
    <name type="scientific">Pholiota conissans</name>
    <dbReference type="NCBI Taxonomy" id="109636"/>
    <lineage>
        <taxon>Eukaryota</taxon>
        <taxon>Fungi</taxon>
        <taxon>Dikarya</taxon>
        <taxon>Basidiomycota</taxon>
        <taxon>Agaricomycotina</taxon>
        <taxon>Agaricomycetes</taxon>
        <taxon>Agaricomycetidae</taxon>
        <taxon>Agaricales</taxon>
        <taxon>Agaricineae</taxon>
        <taxon>Strophariaceae</taxon>
        <taxon>Pholiota</taxon>
    </lineage>
</organism>
<feature type="non-terminal residue" evidence="2">
    <location>
        <position position="106"/>
    </location>
</feature>
<comment type="caution">
    <text evidence="2">The sequence shown here is derived from an EMBL/GenBank/DDBJ whole genome shotgun (WGS) entry which is preliminary data.</text>
</comment>
<gene>
    <name evidence="2" type="ORF">BDN70DRAFT_901994</name>
</gene>
<dbReference type="Proteomes" id="UP000807469">
    <property type="component" value="Unassembled WGS sequence"/>
</dbReference>
<evidence type="ECO:0000256" key="1">
    <source>
        <dbReference type="SAM" id="MobiDB-lite"/>
    </source>
</evidence>
<accession>A0A9P5YML2</accession>
<feature type="region of interest" description="Disordered" evidence="1">
    <location>
        <begin position="71"/>
        <end position="106"/>
    </location>
</feature>
<evidence type="ECO:0000313" key="2">
    <source>
        <dbReference type="EMBL" id="KAF9470581.1"/>
    </source>
</evidence>
<protein>
    <submittedName>
        <fullName evidence="2">Uncharacterized protein</fullName>
    </submittedName>
</protein>
<sequence length="106" mass="12865">MPNNSSSDTCSEVYSRHCEYYMHNSAVLKEKAQLRWERFKAKQDLFTNMQKQEFKTRRQKSAAIYREKKREELMKKQRMHRSSQAKKDQQVRDPALGDQDFKVPYR</sequence>
<keyword evidence="3" id="KW-1185">Reference proteome</keyword>